<dbReference type="InterPro" id="IPR001387">
    <property type="entry name" value="Cro/C1-type_HTH"/>
</dbReference>
<dbReference type="Proteomes" id="UP000660745">
    <property type="component" value="Unassembled WGS sequence"/>
</dbReference>
<proteinExistence type="predicted"/>
<dbReference type="CDD" id="cd00093">
    <property type="entry name" value="HTH_XRE"/>
    <property type="match status" value="1"/>
</dbReference>
<organism evidence="2 3">
    <name type="scientific">Nonomuraea glycinis</name>
    <dbReference type="NCBI Taxonomy" id="2047744"/>
    <lineage>
        <taxon>Bacteria</taxon>
        <taxon>Bacillati</taxon>
        <taxon>Actinomycetota</taxon>
        <taxon>Actinomycetes</taxon>
        <taxon>Streptosporangiales</taxon>
        <taxon>Streptosporangiaceae</taxon>
        <taxon>Nonomuraea</taxon>
    </lineage>
</organism>
<protein>
    <submittedName>
        <fullName evidence="2">Transcriptional regulator</fullName>
    </submittedName>
</protein>
<dbReference type="InterPro" id="IPR010982">
    <property type="entry name" value="Lambda_DNA-bd_dom_sf"/>
</dbReference>
<dbReference type="RefSeq" id="WP_189139009.1">
    <property type="nucleotide sequence ID" value="NZ_BMNK01000004.1"/>
</dbReference>
<dbReference type="SUPFAM" id="SSF47413">
    <property type="entry name" value="lambda repressor-like DNA-binding domains"/>
    <property type="match status" value="1"/>
</dbReference>
<sequence>MGDNELGAFLRSRRETVTPAEVGLPDGSRRRTPGLRRAELATLTGISVEYLTRLEQGRDRRPSAEILAALAGGLGLSTDERVHLYRLVKTATGGTCQGAEPLARAVRPTVAALLDRLGATPAVVLNRPDDLLACSPGFERLAGPVGLLEGRPPNLARFVFTDDRARSAFPDWEQVAGQRAAGLRAAASLGDPHAARLAEELSVSAGAGFSDRYDTAGSLPGRTGVERWTHPFAGELVLAYESLDLPGPDEHRLIVYLPADDVTSAALDLLTEHTPA</sequence>
<evidence type="ECO:0000313" key="3">
    <source>
        <dbReference type="Proteomes" id="UP000660745"/>
    </source>
</evidence>
<reference evidence="2" key="1">
    <citation type="journal article" date="2014" name="Int. J. Syst. Evol. Microbiol.">
        <title>Complete genome sequence of Corynebacterium casei LMG S-19264T (=DSM 44701T), isolated from a smear-ripened cheese.</title>
        <authorList>
            <consortium name="US DOE Joint Genome Institute (JGI-PGF)"/>
            <person name="Walter F."/>
            <person name="Albersmeier A."/>
            <person name="Kalinowski J."/>
            <person name="Ruckert C."/>
        </authorList>
    </citation>
    <scope>NUCLEOTIDE SEQUENCE</scope>
    <source>
        <strain evidence="2">CGMCC 4.7430</strain>
    </source>
</reference>
<accession>A0A918E5B2</accession>
<dbReference type="Gene3D" id="3.30.450.180">
    <property type="match status" value="1"/>
</dbReference>
<dbReference type="Pfam" id="PF17765">
    <property type="entry name" value="MLTR_LBD"/>
    <property type="match status" value="1"/>
</dbReference>
<gene>
    <name evidence="2" type="ORF">GCM10012278_27930</name>
</gene>
<dbReference type="PANTHER" id="PTHR35010">
    <property type="entry name" value="BLL4672 PROTEIN-RELATED"/>
    <property type="match status" value="1"/>
</dbReference>
<reference evidence="2" key="2">
    <citation type="submission" date="2020-09" db="EMBL/GenBank/DDBJ databases">
        <authorList>
            <person name="Sun Q."/>
            <person name="Zhou Y."/>
        </authorList>
    </citation>
    <scope>NUCLEOTIDE SEQUENCE</scope>
    <source>
        <strain evidence="2">CGMCC 4.7430</strain>
    </source>
</reference>
<feature type="domain" description="HTH cro/C1-type" evidence="1">
    <location>
        <begin position="34"/>
        <end position="81"/>
    </location>
</feature>
<dbReference type="EMBL" id="BMNK01000004">
    <property type="protein sequence ID" value="GGP06057.1"/>
    <property type="molecule type" value="Genomic_DNA"/>
</dbReference>
<dbReference type="PANTHER" id="PTHR35010:SF2">
    <property type="entry name" value="BLL4672 PROTEIN"/>
    <property type="match status" value="1"/>
</dbReference>
<keyword evidence="3" id="KW-1185">Reference proteome</keyword>
<evidence type="ECO:0000313" key="2">
    <source>
        <dbReference type="EMBL" id="GGP06057.1"/>
    </source>
</evidence>
<dbReference type="PROSITE" id="PS50943">
    <property type="entry name" value="HTH_CROC1"/>
    <property type="match status" value="1"/>
</dbReference>
<dbReference type="InterPro" id="IPR041413">
    <property type="entry name" value="MLTR_LBD"/>
</dbReference>
<evidence type="ECO:0000259" key="1">
    <source>
        <dbReference type="PROSITE" id="PS50943"/>
    </source>
</evidence>
<dbReference type="SMART" id="SM00530">
    <property type="entry name" value="HTH_XRE"/>
    <property type="match status" value="1"/>
</dbReference>
<dbReference type="Pfam" id="PF13560">
    <property type="entry name" value="HTH_31"/>
    <property type="match status" value="1"/>
</dbReference>
<comment type="caution">
    <text evidence="2">The sequence shown here is derived from an EMBL/GenBank/DDBJ whole genome shotgun (WGS) entry which is preliminary data.</text>
</comment>
<dbReference type="GO" id="GO:0003677">
    <property type="term" value="F:DNA binding"/>
    <property type="evidence" value="ECO:0007669"/>
    <property type="project" value="InterPro"/>
</dbReference>
<dbReference type="Gene3D" id="1.10.260.40">
    <property type="entry name" value="lambda repressor-like DNA-binding domains"/>
    <property type="match status" value="1"/>
</dbReference>
<name>A0A918E5B2_9ACTN</name>
<dbReference type="AlphaFoldDB" id="A0A918E5B2"/>